<feature type="transmembrane region" description="Helical" evidence="1">
    <location>
        <begin position="35"/>
        <end position="54"/>
    </location>
</feature>
<dbReference type="RefSeq" id="WP_193192241.1">
    <property type="nucleotide sequence ID" value="NZ_JACZFR010000026.1"/>
</dbReference>
<keyword evidence="1" id="KW-1133">Transmembrane helix</keyword>
<dbReference type="Proteomes" id="UP001596425">
    <property type="component" value="Unassembled WGS sequence"/>
</dbReference>
<evidence type="ECO:0000313" key="2">
    <source>
        <dbReference type="EMBL" id="MFC6632129.1"/>
    </source>
</evidence>
<organism evidence="2 3">
    <name type="scientific">Microbulbifer taiwanensis</name>
    <dbReference type="NCBI Taxonomy" id="986746"/>
    <lineage>
        <taxon>Bacteria</taxon>
        <taxon>Pseudomonadati</taxon>
        <taxon>Pseudomonadota</taxon>
        <taxon>Gammaproteobacteria</taxon>
        <taxon>Cellvibrionales</taxon>
        <taxon>Microbulbiferaceae</taxon>
        <taxon>Microbulbifer</taxon>
    </lineage>
</organism>
<feature type="transmembrane region" description="Helical" evidence="1">
    <location>
        <begin position="168"/>
        <end position="184"/>
    </location>
</feature>
<evidence type="ECO:0008006" key="4">
    <source>
        <dbReference type="Google" id="ProtNLM"/>
    </source>
</evidence>
<comment type="caution">
    <text evidence="2">The sequence shown here is derived from an EMBL/GenBank/DDBJ whole genome shotgun (WGS) entry which is preliminary data.</text>
</comment>
<reference evidence="3" key="1">
    <citation type="journal article" date="2019" name="Int. J. Syst. Evol. Microbiol.">
        <title>The Global Catalogue of Microorganisms (GCM) 10K type strain sequencing project: providing services to taxonomists for standard genome sequencing and annotation.</title>
        <authorList>
            <consortium name="The Broad Institute Genomics Platform"/>
            <consortium name="The Broad Institute Genome Sequencing Center for Infectious Disease"/>
            <person name="Wu L."/>
            <person name="Ma J."/>
        </authorList>
    </citation>
    <scope>NUCLEOTIDE SEQUENCE [LARGE SCALE GENOMIC DNA]</scope>
    <source>
        <strain evidence="3">CGMCC 1.13718</strain>
    </source>
</reference>
<keyword evidence="3" id="KW-1185">Reference proteome</keyword>
<feature type="transmembrane region" description="Helical" evidence="1">
    <location>
        <begin position="6"/>
        <end position="23"/>
    </location>
</feature>
<feature type="transmembrane region" description="Helical" evidence="1">
    <location>
        <begin position="111"/>
        <end position="135"/>
    </location>
</feature>
<sequence>MASSLWMNALAPLLCGAGVYLLWRSWRGRKLLGGFSAAGGWLSVLAGIFIWASAAGGEFGTSYALIAVSLVAWIICALGVERRQAKPARNVDVAVADTLGDTSRWHKWGTFVTAGPIACVATCLVTVALSGLLPFASGNRMAFAALAYPLAWGAASVWICASAHLARNALILLAVAAVAAVFLFM</sequence>
<keyword evidence="1" id="KW-0812">Transmembrane</keyword>
<accession>A0ABW1YHF5</accession>
<proteinExistence type="predicted"/>
<feature type="transmembrane region" description="Helical" evidence="1">
    <location>
        <begin position="141"/>
        <end position="161"/>
    </location>
</feature>
<gene>
    <name evidence="2" type="ORF">ACFQBM_02495</name>
</gene>
<name>A0ABW1YHF5_9GAMM</name>
<protein>
    <recommendedName>
        <fullName evidence="4">LysE family transporter</fullName>
    </recommendedName>
</protein>
<feature type="transmembrane region" description="Helical" evidence="1">
    <location>
        <begin position="60"/>
        <end position="80"/>
    </location>
</feature>
<evidence type="ECO:0000313" key="3">
    <source>
        <dbReference type="Proteomes" id="UP001596425"/>
    </source>
</evidence>
<keyword evidence="1" id="KW-0472">Membrane</keyword>
<evidence type="ECO:0000256" key="1">
    <source>
        <dbReference type="SAM" id="Phobius"/>
    </source>
</evidence>
<dbReference type="EMBL" id="JBHSVR010000001">
    <property type="protein sequence ID" value="MFC6632129.1"/>
    <property type="molecule type" value="Genomic_DNA"/>
</dbReference>